<keyword evidence="2" id="KW-0614">Plasmid</keyword>
<proteinExistence type="predicted"/>
<dbReference type="InterPro" id="IPR011989">
    <property type="entry name" value="ARM-like"/>
</dbReference>
<dbReference type="EMBL" id="CP029211">
    <property type="protein sequence ID" value="AWI55606.1"/>
    <property type="molecule type" value="Genomic_DNA"/>
</dbReference>
<gene>
    <name evidence="2" type="ORF">DEH84_18690</name>
</gene>
<geneLocation type="plasmid" evidence="3">
    <name>ptb101</name>
</geneLocation>
<accession>A0A2U8FZH5</accession>
<dbReference type="InterPro" id="IPR004155">
    <property type="entry name" value="PBS_lyase_HEAT"/>
</dbReference>
<reference evidence="2 3" key="1">
    <citation type="submission" date="2018-05" db="EMBL/GenBank/DDBJ databases">
        <title>complete genome sequence of Aquabacterium olei NBRC 110486.</title>
        <authorList>
            <person name="Tang B."/>
            <person name="Chang J."/>
            <person name="Zhang L."/>
            <person name="Yang H."/>
        </authorList>
    </citation>
    <scope>NUCLEOTIDE SEQUENCE [LARGE SCALE GENOMIC DNA]</scope>
    <source>
        <strain evidence="2 3">NBRC 110486</strain>
        <plasmid evidence="3">Plasmid ptb101</plasmid>
    </source>
</reference>
<feature type="region of interest" description="Disordered" evidence="1">
    <location>
        <begin position="1"/>
        <end position="20"/>
    </location>
</feature>
<name>A0A2U8FZH5_9BURK</name>
<keyword evidence="2" id="KW-0456">Lyase</keyword>
<dbReference type="KEGG" id="aon:DEH84_18690"/>
<dbReference type="SUPFAM" id="SSF48371">
    <property type="entry name" value="ARM repeat"/>
    <property type="match status" value="1"/>
</dbReference>
<protein>
    <submittedName>
        <fullName evidence="2">PBS lyase</fullName>
    </submittedName>
</protein>
<dbReference type="SMART" id="SM00567">
    <property type="entry name" value="EZ_HEAT"/>
    <property type="match status" value="8"/>
</dbReference>
<dbReference type="GO" id="GO:0016829">
    <property type="term" value="F:lyase activity"/>
    <property type="evidence" value="ECO:0007669"/>
    <property type="project" value="UniProtKB-KW"/>
</dbReference>
<dbReference type="PANTHER" id="PTHR12697">
    <property type="entry name" value="PBS LYASE HEAT-LIKE PROTEIN"/>
    <property type="match status" value="1"/>
</dbReference>
<sequence>MSTLFALSSPEVSPSDDDLQELQPRLTSDDATVRRLALIELAELEDEAHAPWLAWALRDPDPAIRADVAARLAYWEQPVVLNALVDALHDEVPAVREAAAYSLAEIKQADSGTLLLPALEGAQGFVLASLLHAIKELRLPGSLNAALRATNDRDAIVRLAAVGVLGWLKDASALPVLTHLAAHDPDPEVRRAAVGALGLGQGHDAQVQPGLLGALRDPVWRVREEAAATLGKLKLPEAVTPLTQSLQDAYWQVRQLSARALGRLKAVQAVDALITHALQHDIANLRKEACVALGEIGHASALPALTVGSQDPDPEVRKMARLAITLIQQRVAV</sequence>
<dbReference type="OrthoDB" id="3464935at2"/>
<dbReference type="RefSeq" id="WP_109038716.1">
    <property type="nucleotide sequence ID" value="NZ_CP029211.1"/>
</dbReference>
<evidence type="ECO:0000313" key="3">
    <source>
        <dbReference type="Proteomes" id="UP000244892"/>
    </source>
</evidence>
<dbReference type="PANTHER" id="PTHR12697:SF5">
    <property type="entry name" value="DEOXYHYPUSINE HYDROXYLASE"/>
    <property type="match status" value="1"/>
</dbReference>
<dbReference type="Proteomes" id="UP000244892">
    <property type="component" value="Plasmid pTB101"/>
</dbReference>
<dbReference type="InterPro" id="IPR016024">
    <property type="entry name" value="ARM-type_fold"/>
</dbReference>
<dbReference type="Gene3D" id="1.25.10.10">
    <property type="entry name" value="Leucine-rich Repeat Variant"/>
    <property type="match status" value="3"/>
</dbReference>
<organism evidence="2 3">
    <name type="scientific">Aquabacterium olei</name>
    <dbReference type="NCBI Taxonomy" id="1296669"/>
    <lineage>
        <taxon>Bacteria</taxon>
        <taxon>Pseudomonadati</taxon>
        <taxon>Pseudomonadota</taxon>
        <taxon>Betaproteobacteria</taxon>
        <taxon>Burkholderiales</taxon>
        <taxon>Aquabacterium</taxon>
    </lineage>
</organism>
<keyword evidence="3" id="KW-1185">Reference proteome</keyword>
<feature type="compositionally biased region" description="Polar residues" evidence="1">
    <location>
        <begin position="1"/>
        <end position="12"/>
    </location>
</feature>
<evidence type="ECO:0000256" key="1">
    <source>
        <dbReference type="SAM" id="MobiDB-lite"/>
    </source>
</evidence>
<evidence type="ECO:0000313" key="2">
    <source>
        <dbReference type="EMBL" id="AWI55606.1"/>
    </source>
</evidence>
<dbReference type="GO" id="GO:0016491">
    <property type="term" value="F:oxidoreductase activity"/>
    <property type="evidence" value="ECO:0007669"/>
    <property type="project" value="TreeGrafter"/>
</dbReference>
<dbReference type="AlphaFoldDB" id="A0A2U8FZH5"/>
<dbReference type="Pfam" id="PF13646">
    <property type="entry name" value="HEAT_2"/>
    <property type="match status" value="2"/>
</dbReference>